<comment type="similarity">
    <text evidence="1 5">Belongs to the universal ribosomal protein uL30 family.</text>
</comment>
<dbReference type="Gene3D" id="3.30.1390.20">
    <property type="entry name" value="Ribosomal protein L30, ferredoxin-like fold domain"/>
    <property type="match status" value="1"/>
</dbReference>
<evidence type="ECO:0000256" key="4">
    <source>
        <dbReference type="ARBA" id="ARBA00023274"/>
    </source>
</evidence>
<dbReference type="EMBL" id="CAJEWE010000007">
    <property type="protein sequence ID" value="CAD2074792.1"/>
    <property type="molecule type" value="Genomic_DNA"/>
</dbReference>
<keyword evidence="4 5" id="KW-0687">Ribonucleoprotein</keyword>
<accession>A0A6V7RCK9</accession>
<reference evidence="7 8" key="1">
    <citation type="submission" date="2020-07" db="EMBL/GenBank/DDBJ databases">
        <authorList>
            <person name="Criscuolo A."/>
        </authorList>
    </citation>
    <scope>NUCLEOTIDE SEQUENCE [LARGE SCALE GENOMIC DNA]</scope>
    <source>
        <strain evidence="8">CIP 111030</strain>
    </source>
</reference>
<evidence type="ECO:0000259" key="6">
    <source>
        <dbReference type="Pfam" id="PF00327"/>
    </source>
</evidence>
<protein>
    <recommendedName>
        <fullName evidence="5">Large ribosomal subunit protein uL30</fullName>
    </recommendedName>
</protein>
<proteinExistence type="inferred from homology"/>
<dbReference type="NCBIfam" id="TIGR01308">
    <property type="entry name" value="rpmD_bact"/>
    <property type="match status" value="1"/>
</dbReference>
<dbReference type="SUPFAM" id="SSF55129">
    <property type="entry name" value="Ribosomal protein L30p/L7e"/>
    <property type="match status" value="1"/>
</dbReference>
<feature type="domain" description="Large ribosomal subunit protein uL30-like ferredoxin-like fold" evidence="6">
    <location>
        <begin position="4"/>
        <end position="54"/>
    </location>
</feature>
<dbReference type="InterPro" id="IPR005996">
    <property type="entry name" value="Ribosomal_uL30_bac-type"/>
</dbReference>
<dbReference type="FunFam" id="3.30.1390.20:FF:000001">
    <property type="entry name" value="50S ribosomal protein L30"/>
    <property type="match status" value="1"/>
</dbReference>
<keyword evidence="3 5" id="KW-0689">Ribosomal protein</keyword>
<evidence type="ECO:0000256" key="5">
    <source>
        <dbReference type="HAMAP-Rule" id="MF_01371"/>
    </source>
</evidence>
<evidence type="ECO:0000313" key="8">
    <source>
        <dbReference type="Proteomes" id="UP000521032"/>
    </source>
</evidence>
<organism evidence="7 8">
    <name type="scientific">Phocicoccus schoeneichii</name>
    <dbReference type="NCBI Taxonomy" id="1812261"/>
    <lineage>
        <taxon>Bacteria</taxon>
        <taxon>Bacillati</taxon>
        <taxon>Bacillota</taxon>
        <taxon>Bacilli</taxon>
        <taxon>Bacillales</taxon>
        <taxon>Salinicoccaceae</taxon>
        <taxon>Phocicoccus</taxon>
    </lineage>
</organism>
<dbReference type="HAMAP" id="MF_01371_B">
    <property type="entry name" value="Ribosomal_uL30_B"/>
    <property type="match status" value="1"/>
</dbReference>
<dbReference type="InterPro" id="IPR016082">
    <property type="entry name" value="Ribosomal_uL30_ferredoxin-like"/>
</dbReference>
<dbReference type="CDD" id="cd01658">
    <property type="entry name" value="Ribosomal_L30"/>
    <property type="match status" value="1"/>
</dbReference>
<evidence type="ECO:0000256" key="1">
    <source>
        <dbReference type="ARBA" id="ARBA00007594"/>
    </source>
</evidence>
<dbReference type="GO" id="GO:0006412">
    <property type="term" value="P:translation"/>
    <property type="evidence" value="ECO:0007669"/>
    <property type="project" value="UniProtKB-UniRule"/>
</dbReference>
<dbReference type="Proteomes" id="UP000521032">
    <property type="component" value="Unassembled WGS sequence"/>
</dbReference>
<dbReference type="AlphaFoldDB" id="A0A6V7RCK9"/>
<evidence type="ECO:0000256" key="2">
    <source>
        <dbReference type="ARBA" id="ARBA00011838"/>
    </source>
</evidence>
<dbReference type="PIRSF" id="PIRSF002211">
    <property type="entry name" value="Ribosomal_L30_bac-type"/>
    <property type="match status" value="1"/>
</dbReference>
<comment type="caution">
    <text evidence="7">The sequence shown here is derived from an EMBL/GenBank/DDBJ whole genome shotgun (WGS) entry which is preliminary data.</text>
</comment>
<keyword evidence="8" id="KW-1185">Reference proteome</keyword>
<comment type="subunit">
    <text evidence="2 5">Part of the 50S ribosomal subunit.</text>
</comment>
<dbReference type="PANTHER" id="PTHR15892:SF2">
    <property type="entry name" value="LARGE RIBOSOMAL SUBUNIT PROTEIN UL30M"/>
    <property type="match status" value="1"/>
</dbReference>
<evidence type="ECO:0000256" key="3">
    <source>
        <dbReference type="ARBA" id="ARBA00022980"/>
    </source>
</evidence>
<sequence>MAKVRVTLVKSVIAKPETQRQTVRSLGLRKINSFVELEDTPQLRGQVNKVSHLVKVEEI</sequence>
<dbReference type="RefSeq" id="WP_186086389.1">
    <property type="nucleotide sequence ID" value="NZ_BMDB01000002.1"/>
</dbReference>
<dbReference type="Pfam" id="PF00327">
    <property type="entry name" value="Ribosomal_L30"/>
    <property type="match status" value="1"/>
</dbReference>
<gene>
    <name evidence="5 7" type="primary">rpmD</name>
    <name evidence="7" type="ORF">JEOSCH030_00779</name>
</gene>
<dbReference type="InterPro" id="IPR036919">
    <property type="entry name" value="Ribo_uL30_ferredoxin-like_sf"/>
</dbReference>
<evidence type="ECO:0000313" key="7">
    <source>
        <dbReference type="EMBL" id="CAD2074792.1"/>
    </source>
</evidence>
<name>A0A6V7RCK9_9BACL</name>
<dbReference type="PANTHER" id="PTHR15892">
    <property type="entry name" value="MITOCHONDRIAL RIBOSOMAL PROTEIN L30"/>
    <property type="match status" value="1"/>
</dbReference>
<dbReference type="GO" id="GO:0003735">
    <property type="term" value="F:structural constituent of ribosome"/>
    <property type="evidence" value="ECO:0007669"/>
    <property type="project" value="InterPro"/>
</dbReference>
<dbReference type="GO" id="GO:0022625">
    <property type="term" value="C:cytosolic large ribosomal subunit"/>
    <property type="evidence" value="ECO:0007669"/>
    <property type="project" value="TreeGrafter"/>
</dbReference>